<dbReference type="AlphaFoldDB" id="A6G4L4"/>
<evidence type="ECO:0000313" key="2">
    <source>
        <dbReference type="Proteomes" id="UP000005801"/>
    </source>
</evidence>
<protein>
    <submittedName>
        <fullName evidence="1">Uncharacterized protein</fullName>
    </submittedName>
</protein>
<comment type="caution">
    <text evidence="1">The sequence shown here is derived from an EMBL/GenBank/DDBJ whole genome shotgun (WGS) entry which is preliminary data.</text>
</comment>
<organism evidence="1 2">
    <name type="scientific">Plesiocystis pacifica SIR-1</name>
    <dbReference type="NCBI Taxonomy" id="391625"/>
    <lineage>
        <taxon>Bacteria</taxon>
        <taxon>Pseudomonadati</taxon>
        <taxon>Myxococcota</taxon>
        <taxon>Polyangia</taxon>
        <taxon>Nannocystales</taxon>
        <taxon>Nannocystaceae</taxon>
        <taxon>Plesiocystis</taxon>
    </lineage>
</organism>
<dbReference type="STRING" id="391625.PPSIR1_27248"/>
<sequence>MMFALSAVVFGLACAEPGSIEVDPVSDTDNPFEVGASYAGCQDGTDCESDWCLRPADEPGFCTEPCSLGDASSCEKPAHGGAPAVCVAVSGDAACALDCSAAECPSGMRCEAVDVGGEPRSLCF</sequence>
<name>A6G4L4_9BACT</name>
<keyword evidence="2" id="KW-1185">Reference proteome</keyword>
<accession>A6G4L4</accession>
<gene>
    <name evidence="1" type="ORF">PPSIR1_27248</name>
</gene>
<evidence type="ECO:0000313" key="1">
    <source>
        <dbReference type="EMBL" id="EDM79134.1"/>
    </source>
</evidence>
<reference evidence="1 2" key="1">
    <citation type="submission" date="2007-06" db="EMBL/GenBank/DDBJ databases">
        <authorList>
            <person name="Shimkets L."/>
            <person name="Ferriera S."/>
            <person name="Johnson J."/>
            <person name="Kravitz S."/>
            <person name="Beeson K."/>
            <person name="Sutton G."/>
            <person name="Rogers Y.-H."/>
            <person name="Friedman R."/>
            <person name="Frazier M."/>
            <person name="Venter J.C."/>
        </authorList>
    </citation>
    <scope>NUCLEOTIDE SEQUENCE [LARGE SCALE GENOMIC DNA]</scope>
    <source>
        <strain evidence="1 2">SIR-1</strain>
    </source>
</reference>
<proteinExistence type="predicted"/>
<dbReference type="Proteomes" id="UP000005801">
    <property type="component" value="Unassembled WGS sequence"/>
</dbReference>
<dbReference type="EMBL" id="ABCS01000022">
    <property type="protein sequence ID" value="EDM79134.1"/>
    <property type="molecule type" value="Genomic_DNA"/>
</dbReference>